<evidence type="ECO:0000256" key="5">
    <source>
        <dbReference type="ARBA" id="ARBA00022692"/>
    </source>
</evidence>
<dbReference type="AlphaFoldDB" id="A0A371EG37"/>
<evidence type="ECO:0000256" key="7">
    <source>
        <dbReference type="ARBA" id="ARBA00022989"/>
    </source>
</evidence>
<feature type="transmembrane region" description="Helical" evidence="10">
    <location>
        <begin position="80"/>
        <end position="99"/>
    </location>
</feature>
<dbReference type="SUPFAM" id="SSF103473">
    <property type="entry name" value="MFS general substrate transporter"/>
    <property type="match status" value="1"/>
</dbReference>
<dbReference type="InterPro" id="IPR044778">
    <property type="entry name" value="MFS_STP/MST-like_plant"/>
</dbReference>
<name>A0A371EG37_MUCPR</name>
<comment type="subcellular location">
    <subcellularLocation>
        <location evidence="1">Membrane</location>
        <topology evidence="1">Multi-pass membrane protein</topology>
    </subcellularLocation>
</comment>
<feature type="transmembrane region" description="Helical" evidence="10">
    <location>
        <begin position="137"/>
        <end position="158"/>
    </location>
</feature>
<evidence type="ECO:0000256" key="6">
    <source>
        <dbReference type="ARBA" id="ARBA00022847"/>
    </source>
</evidence>
<dbReference type="Gene3D" id="1.20.1250.20">
    <property type="entry name" value="MFS general substrate transporter like domains"/>
    <property type="match status" value="1"/>
</dbReference>
<feature type="transmembrane region" description="Helical" evidence="10">
    <location>
        <begin position="385"/>
        <end position="407"/>
    </location>
</feature>
<feature type="transmembrane region" description="Helical" evidence="10">
    <location>
        <begin position="352"/>
        <end position="373"/>
    </location>
</feature>
<accession>A0A371EG37</accession>
<feature type="transmembrane region" description="Helical" evidence="10">
    <location>
        <begin position="451"/>
        <end position="471"/>
    </location>
</feature>
<keyword evidence="3 9" id="KW-0813">Transport</keyword>
<evidence type="ECO:0000256" key="10">
    <source>
        <dbReference type="SAM" id="Phobius"/>
    </source>
</evidence>
<dbReference type="GO" id="GO:0015293">
    <property type="term" value="F:symporter activity"/>
    <property type="evidence" value="ECO:0007669"/>
    <property type="project" value="UniProtKB-KW"/>
</dbReference>
<feature type="non-terminal residue" evidence="12">
    <location>
        <position position="512"/>
    </location>
</feature>
<dbReference type="Proteomes" id="UP000257109">
    <property type="component" value="Unassembled WGS sequence"/>
</dbReference>
<evidence type="ECO:0000256" key="9">
    <source>
        <dbReference type="RuleBase" id="RU003346"/>
    </source>
</evidence>
<evidence type="ECO:0000313" key="12">
    <source>
        <dbReference type="EMBL" id="RDX64946.1"/>
    </source>
</evidence>
<evidence type="ECO:0000256" key="3">
    <source>
        <dbReference type="ARBA" id="ARBA00022448"/>
    </source>
</evidence>
<dbReference type="CDD" id="cd17361">
    <property type="entry name" value="MFS_STP"/>
    <property type="match status" value="1"/>
</dbReference>
<keyword evidence="4 12" id="KW-0762">Sugar transport</keyword>
<dbReference type="NCBIfam" id="TIGR00879">
    <property type="entry name" value="SP"/>
    <property type="match status" value="1"/>
</dbReference>
<keyword evidence="7 10" id="KW-1133">Transmembrane helix</keyword>
<dbReference type="FunFam" id="1.20.1250.20:FF:000002">
    <property type="entry name" value="Sugar transport protein 13"/>
    <property type="match status" value="1"/>
</dbReference>
<evidence type="ECO:0000259" key="11">
    <source>
        <dbReference type="PROSITE" id="PS50850"/>
    </source>
</evidence>
<dbReference type="OrthoDB" id="1384904at2759"/>
<dbReference type="InterPro" id="IPR045262">
    <property type="entry name" value="STP/PLT_plant"/>
</dbReference>
<evidence type="ECO:0000256" key="2">
    <source>
        <dbReference type="ARBA" id="ARBA00010992"/>
    </source>
</evidence>
<dbReference type="PANTHER" id="PTHR23500:SF460">
    <property type="entry name" value="SUGAR TRANSPORT PROTEIN 11"/>
    <property type="match status" value="1"/>
</dbReference>
<dbReference type="Pfam" id="PF00083">
    <property type="entry name" value="Sugar_tr"/>
    <property type="match status" value="1"/>
</dbReference>
<feature type="transmembrane region" description="Helical" evidence="10">
    <location>
        <begin position="282"/>
        <end position="306"/>
    </location>
</feature>
<evidence type="ECO:0000256" key="8">
    <source>
        <dbReference type="ARBA" id="ARBA00023136"/>
    </source>
</evidence>
<comment type="similarity">
    <text evidence="2 9">Belongs to the major facilitator superfamily. Sugar transporter (TC 2.A.1.1) family.</text>
</comment>
<keyword evidence="5 10" id="KW-0812">Transmembrane</keyword>
<protein>
    <submittedName>
        <fullName evidence="12">Sugar transport protein 10</fullName>
    </submittedName>
</protein>
<dbReference type="STRING" id="157652.A0A371EG37"/>
<dbReference type="GO" id="GO:0015145">
    <property type="term" value="F:monosaccharide transmembrane transporter activity"/>
    <property type="evidence" value="ECO:0007669"/>
    <property type="project" value="InterPro"/>
</dbReference>
<dbReference type="InterPro" id="IPR005829">
    <property type="entry name" value="Sugar_transporter_CS"/>
</dbReference>
<feature type="transmembrane region" description="Helical" evidence="10">
    <location>
        <begin position="21"/>
        <end position="39"/>
    </location>
</feature>
<feature type="transmembrane region" description="Helical" evidence="10">
    <location>
        <begin position="170"/>
        <end position="193"/>
    </location>
</feature>
<feature type="domain" description="Major facilitator superfamily (MFS) profile" evidence="11">
    <location>
        <begin position="26"/>
        <end position="475"/>
    </location>
</feature>
<keyword evidence="6" id="KW-0769">Symport</keyword>
<dbReference type="InterPro" id="IPR003663">
    <property type="entry name" value="Sugar/inositol_transpt"/>
</dbReference>
<dbReference type="GO" id="GO:0016020">
    <property type="term" value="C:membrane"/>
    <property type="evidence" value="ECO:0007669"/>
    <property type="project" value="UniProtKB-SubCell"/>
</dbReference>
<evidence type="ECO:0000256" key="1">
    <source>
        <dbReference type="ARBA" id="ARBA00004141"/>
    </source>
</evidence>
<proteinExistence type="inferred from homology"/>
<dbReference type="PROSITE" id="PS00217">
    <property type="entry name" value="SUGAR_TRANSPORT_2"/>
    <property type="match status" value="1"/>
</dbReference>
<gene>
    <name evidence="12" type="primary">STP10</name>
    <name evidence="12" type="ORF">CR513_56439</name>
</gene>
<keyword evidence="8 10" id="KW-0472">Membrane</keyword>
<sequence length="512" mass="56909">MGGESYIASKDGKQCEKKVTPYVLGTCFVAATGGLLFGYDLGITGGVTSMESFLVKFFPSVHQQMKDESGLDHYCKFDNVILTLFNSSLYLAALIASLFASFTTRTLGRKISMFTGGLFFFVGALLNAFAVNIEMLIIGRLMLGFGVGFCNQSVPVYLSEMAPTSIRGALNIAFQMMVTVGILMANIINFWTAYHENGWRISLGLGAIPAVVLCIGFFFLGETPNSLIERGQKEEAKRILQKIRGIDNVDEEFQNIIDASDEAKKVEHSWKNITDKKYRPQLTFCTLIPFFQQFTGINVILFYAPVLFNTLGFGNHGSLIAAIIFGVVNVLASIASIYSVDKCGRRTLFLEGGLYMFVCQISVGSIIAVKFGVNGEGSFSKGEANLLLFFMCAYIAAFGWSWGPLGWLIPSEVCSLEVRSAGQATNVFVNMLFTFFVAQNFLVLLCYLKFGLFFLFALFVFIMTIFIALFLPETKNVPIEEMNRVWKAHWFWHKFISDDNIVVNSPSIKFDP</sequence>
<dbReference type="InterPro" id="IPR036259">
    <property type="entry name" value="MFS_trans_sf"/>
</dbReference>
<dbReference type="PRINTS" id="PR00171">
    <property type="entry name" value="SUGRTRNSPORT"/>
</dbReference>
<dbReference type="EMBL" id="QJKJ01014145">
    <property type="protein sequence ID" value="RDX64946.1"/>
    <property type="molecule type" value="Genomic_DNA"/>
</dbReference>
<evidence type="ECO:0000256" key="4">
    <source>
        <dbReference type="ARBA" id="ARBA00022597"/>
    </source>
</evidence>
<dbReference type="PANTHER" id="PTHR23500">
    <property type="entry name" value="SOLUTE CARRIER FAMILY 2, FACILITATED GLUCOSE TRANSPORTER"/>
    <property type="match status" value="1"/>
</dbReference>
<feature type="transmembrane region" description="Helical" evidence="10">
    <location>
        <begin position="318"/>
        <end position="340"/>
    </location>
</feature>
<feature type="transmembrane region" description="Helical" evidence="10">
    <location>
        <begin position="111"/>
        <end position="131"/>
    </location>
</feature>
<organism evidence="12 13">
    <name type="scientific">Mucuna pruriens</name>
    <name type="common">Velvet bean</name>
    <name type="synonym">Dolichos pruriens</name>
    <dbReference type="NCBI Taxonomy" id="157652"/>
    <lineage>
        <taxon>Eukaryota</taxon>
        <taxon>Viridiplantae</taxon>
        <taxon>Streptophyta</taxon>
        <taxon>Embryophyta</taxon>
        <taxon>Tracheophyta</taxon>
        <taxon>Spermatophyta</taxon>
        <taxon>Magnoliopsida</taxon>
        <taxon>eudicotyledons</taxon>
        <taxon>Gunneridae</taxon>
        <taxon>Pentapetalae</taxon>
        <taxon>rosids</taxon>
        <taxon>fabids</taxon>
        <taxon>Fabales</taxon>
        <taxon>Fabaceae</taxon>
        <taxon>Papilionoideae</taxon>
        <taxon>50 kb inversion clade</taxon>
        <taxon>NPAAA clade</taxon>
        <taxon>indigoferoid/millettioid clade</taxon>
        <taxon>Phaseoleae</taxon>
        <taxon>Mucuna</taxon>
    </lineage>
</organism>
<dbReference type="InterPro" id="IPR020846">
    <property type="entry name" value="MFS_dom"/>
</dbReference>
<feature type="transmembrane region" description="Helical" evidence="10">
    <location>
        <begin position="427"/>
        <end position="445"/>
    </location>
</feature>
<keyword evidence="13" id="KW-1185">Reference proteome</keyword>
<reference evidence="12" key="1">
    <citation type="submission" date="2018-05" db="EMBL/GenBank/DDBJ databases">
        <title>Draft genome of Mucuna pruriens seed.</title>
        <authorList>
            <person name="Nnadi N.E."/>
            <person name="Vos R."/>
            <person name="Hasami M.H."/>
            <person name="Devisetty U.K."/>
            <person name="Aguiy J.C."/>
        </authorList>
    </citation>
    <scope>NUCLEOTIDE SEQUENCE [LARGE SCALE GENOMIC DNA]</scope>
    <source>
        <strain evidence="12">JCA_2017</strain>
    </source>
</reference>
<feature type="transmembrane region" description="Helical" evidence="10">
    <location>
        <begin position="199"/>
        <end position="220"/>
    </location>
</feature>
<evidence type="ECO:0000313" key="13">
    <source>
        <dbReference type="Proteomes" id="UP000257109"/>
    </source>
</evidence>
<comment type="caution">
    <text evidence="12">The sequence shown here is derived from an EMBL/GenBank/DDBJ whole genome shotgun (WGS) entry which is preliminary data.</text>
</comment>
<dbReference type="InterPro" id="IPR005828">
    <property type="entry name" value="MFS_sugar_transport-like"/>
</dbReference>
<dbReference type="PROSITE" id="PS50850">
    <property type="entry name" value="MFS"/>
    <property type="match status" value="1"/>
</dbReference>